<dbReference type="STRING" id="1314800.A0A1B7MFP1"/>
<keyword evidence="2" id="KW-1185">Reference proteome</keyword>
<accession>A0A1B7MFP1</accession>
<dbReference type="Proteomes" id="UP000092154">
    <property type="component" value="Unassembled WGS sequence"/>
</dbReference>
<reference evidence="1 2" key="1">
    <citation type="submission" date="2016-06" db="EMBL/GenBank/DDBJ databases">
        <title>Comparative genomics of the ectomycorrhizal sister species Rhizopogon vinicolor and Rhizopogon vesiculosus (Basidiomycota: Boletales) reveals a divergence of the mating type B locus.</title>
        <authorList>
            <consortium name="DOE Joint Genome Institute"/>
            <person name="Mujic A.B."/>
            <person name="Kuo A."/>
            <person name="Tritt A."/>
            <person name="Lipzen A."/>
            <person name="Chen C."/>
            <person name="Johnson J."/>
            <person name="Sharma A."/>
            <person name="Barry K."/>
            <person name="Grigoriev I.V."/>
            <person name="Spatafora J.W."/>
        </authorList>
    </citation>
    <scope>NUCLEOTIDE SEQUENCE [LARGE SCALE GENOMIC DNA]</scope>
    <source>
        <strain evidence="1 2">AM-OR11-026</strain>
    </source>
</reference>
<dbReference type="InterPro" id="IPR029052">
    <property type="entry name" value="Metallo-depent_PP-like"/>
</dbReference>
<sequence>MSSTTNETDLAPLIDIVTQHAGIVLNGHDHCLGHYCVNNTNFILSGGAGYPQADDCSYGIPLGPYAQFLGANVLSAANGFVTMNISKQFVNFEYYLRGFVPYSV</sequence>
<name>A0A1B7MFP1_9AGAM</name>
<dbReference type="EMBL" id="KV449416">
    <property type="protein sequence ID" value="OAX31406.1"/>
    <property type="molecule type" value="Genomic_DNA"/>
</dbReference>
<organism evidence="1 2">
    <name type="scientific">Rhizopogon vinicolor AM-OR11-026</name>
    <dbReference type="NCBI Taxonomy" id="1314800"/>
    <lineage>
        <taxon>Eukaryota</taxon>
        <taxon>Fungi</taxon>
        <taxon>Dikarya</taxon>
        <taxon>Basidiomycota</taxon>
        <taxon>Agaricomycotina</taxon>
        <taxon>Agaricomycetes</taxon>
        <taxon>Agaricomycetidae</taxon>
        <taxon>Boletales</taxon>
        <taxon>Suillineae</taxon>
        <taxon>Rhizopogonaceae</taxon>
        <taxon>Rhizopogon</taxon>
    </lineage>
</organism>
<dbReference type="OrthoDB" id="411211at2759"/>
<evidence type="ECO:0008006" key="3">
    <source>
        <dbReference type="Google" id="ProtNLM"/>
    </source>
</evidence>
<evidence type="ECO:0000313" key="1">
    <source>
        <dbReference type="EMBL" id="OAX31406.1"/>
    </source>
</evidence>
<dbReference type="Gene3D" id="3.60.21.10">
    <property type="match status" value="1"/>
</dbReference>
<dbReference type="SUPFAM" id="SSF56300">
    <property type="entry name" value="Metallo-dependent phosphatases"/>
    <property type="match status" value="1"/>
</dbReference>
<gene>
    <name evidence="1" type="ORF">K503DRAFT_787845</name>
</gene>
<dbReference type="InParanoid" id="A0A1B7MFP1"/>
<protein>
    <recommendedName>
        <fullName evidence="3">Calcineurin-like phosphoesterase domain-containing protein</fullName>
    </recommendedName>
</protein>
<proteinExistence type="predicted"/>
<dbReference type="AlphaFoldDB" id="A0A1B7MFP1"/>
<evidence type="ECO:0000313" key="2">
    <source>
        <dbReference type="Proteomes" id="UP000092154"/>
    </source>
</evidence>